<reference evidence="1 2" key="2">
    <citation type="submission" date="2020-08" db="EMBL/GenBank/DDBJ databases">
        <authorList>
            <person name="Ueki A."/>
            <person name="Tonouchi A."/>
        </authorList>
    </citation>
    <scope>NUCLEOTIDE SEQUENCE [LARGE SCALE GENOMIC DNA]</scope>
    <source>
        <strain evidence="1 2">CTTW</strain>
    </source>
</reference>
<sequence length="199" mass="23184">MRFFRKNTVSIKKVEKEDTFQYFIDYNHHKEPDVLWSDILTAFTEEKRCLLVIDTDRLYDRSSPNMENKINMLTNNLVLRQIPWHQIVTKKESDLTILGLKIQNQPKRICYQVGVAVIPEKIKELLELVRDYTVFIFVYEGNFSNEMLIEQFIGAKGELDELSAGALITLYNDRFLNRLVISSHPDKAGLIDETLAGLI</sequence>
<evidence type="ECO:0000313" key="1">
    <source>
        <dbReference type="EMBL" id="BCK00341.1"/>
    </source>
</evidence>
<name>A0A7I8DPK1_9FIRM</name>
<accession>A0A7I8DPK1</accession>
<dbReference type="Proteomes" id="UP000515703">
    <property type="component" value="Chromosome"/>
</dbReference>
<gene>
    <name evidence="1" type="ORF">bsdcttw_33810</name>
</gene>
<dbReference type="RefSeq" id="WP_185256027.1">
    <property type="nucleotide sequence ID" value="NZ_AP023368.1"/>
</dbReference>
<proteinExistence type="predicted"/>
<dbReference type="KEGG" id="acht:bsdcttw_33810"/>
<keyword evidence="2" id="KW-1185">Reference proteome</keyword>
<protein>
    <submittedName>
        <fullName evidence="1">Uncharacterized protein</fullName>
    </submittedName>
</protein>
<organism evidence="1 2">
    <name type="scientific">Anaerocolumna chitinilytica</name>
    <dbReference type="NCBI Taxonomy" id="1727145"/>
    <lineage>
        <taxon>Bacteria</taxon>
        <taxon>Bacillati</taxon>
        <taxon>Bacillota</taxon>
        <taxon>Clostridia</taxon>
        <taxon>Lachnospirales</taxon>
        <taxon>Lachnospiraceae</taxon>
        <taxon>Anaerocolumna</taxon>
    </lineage>
</organism>
<dbReference type="EMBL" id="AP023368">
    <property type="protein sequence ID" value="BCK00341.1"/>
    <property type="molecule type" value="Genomic_DNA"/>
</dbReference>
<evidence type="ECO:0000313" key="2">
    <source>
        <dbReference type="Proteomes" id="UP000515703"/>
    </source>
</evidence>
<dbReference type="AlphaFoldDB" id="A0A7I8DPK1"/>
<reference evidence="1 2" key="1">
    <citation type="submission" date="2020-08" db="EMBL/GenBank/DDBJ databases">
        <title>Draft genome sequencing of an Anaerocolumna strain isolated from anoxic soil subjected to BSD treatment.</title>
        <authorList>
            <person name="Uek A."/>
            <person name="Tonouchi A."/>
        </authorList>
    </citation>
    <scope>NUCLEOTIDE SEQUENCE [LARGE SCALE GENOMIC DNA]</scope>
    <source>
        <strain evidence="1 2">CTTW</strain>
    </source>
</reference>